<dbReference type="EMBL" id="FNIA01000013">
    <property type="protein sequence ID" value="SDN05767.1"/>
    <property type="molecule type" value="Genomic_DNA"/>
</dbReference>
<dbReference type="AlphaFoldDB" id="A0A1G9Y9Q6"/>
<dbReference type="Proteomes" id="UP000199370">
    <property type="component" value="Unassembled WGS sequence"/>
</dbReference>
<dbReference type="PROSITE" id="PS51318">
    <property type="entry name" value="TAT"/>
    <property type="match status" value="1"/>
</dbReference>
<reference evidence="1 2" key="1">
    <citation type="submission" date="2016-10" db="EMBL/GenBank/DDBJ databases">
        <authorList>
            <person name="de Groot N.N."/>
        </authorList>
    </citation>
    <scope>NUCLEOTIDE SEQUENCE [LARGE SCALE GENOMIC DNA]</scope>
    <source>
        <strain evidence="2">EB21,IBRC-M 10013,KCTC 4048</strain>
    </source>
</reference>
<sequence length="324" mass="35570">MEKHGRRAFLTTTAGLGIGVGSSGIASKVFAKEDSRETYNDARVSGASEEGEVLETGNTGMLELGPCNRWDQGSIVKYSSGHSGGEWYHKWGISSVAHCDSVGLGTELFGHEYTVDPRGSNLYKESTNHSGVHPNGDGGSLPDWAIPLLENALANSNPSDGWMQAGGDAIEEAFGPAGEDPSDIYKYHNQDNTPGELKGWRNCGHYAQFISQSLDPYVKVKMSYQDGNSWADEHWSSWYANIHLHDVNCGPRGNYCDESTSELPHPDEMSSEMEQQLGITRVDEDEYATAENVPQYNGRTPEYIATNPPITVTNVGRSEEWREK</sequence>
<evidence type="ECO:0000313" key="2">
    <source>
        <dbReference type="Proteomes" id="UP000199370"/>
    </source>
</evidence>
<gene>
    <name evidence="1" type="ORF">SAMN05192554_11379</name>
</gene>
<evidence type="ECO:0000313" key="1">
    <source>
        <dbReference type="EMBL" id="SDN05767.1"/>
    </source>
</evidence>
<accession>A0A1G9Y9Q6</accession>
<organism evidence="1 2">
    <name type="scientific">Haloarchaeobius iranensis</name>
    <dbReference type="NCBI Taxonomy" id="996166"/>
    <lineage>
        <taxon>Archaea</taxon>
        <taxon>Methanobacteriati</taxon>
        <taxon>Methanobacteriota</taxon>
        <taxon>Stenosarchaea group</taxon>
        <taxon>Halobacteria</taxon>
        <taxon>Halobacteriales</taxon>
        <taxon>Halorubellaceae</taxon>
        <taxon>Haloarchaeobius</taxon>
    </lineage>
</organism>
<dbReference type="RefSeq" id="WP_139172332.1">
    <property type="nucleotide sequence ID" value="NZ_FNIA01000013.1"/>
</dbReference>
<keyword evidence="2" id="KW-1185">Reference proteome</keyword>
<dbReference type="InterPro" id="IPR006311">
    <property type="entry name" value="TAT_signal"/>
</dbReference>
<protein>
    <submittedName>
        <fullName evidence="1">Uncharacterized protein</fullName>
    </submittedName>
</protein>
<name>A0A1G9Y9Q6_9EURY</name>
<proteinExistence type="predicted"/>